<reference evidence="2 3" key="1">
    <citation type="submission" date="2021-03" db="EMBL/GenBank/DDBJ databases">
        <title>Genomic Encyclopedia of Type Strains, Phase IV (KMG-IV): sequencing the most valuable type-strain genomes for metagenomic binning, comparative biology and taxonomic classification.</title>
        <authorList>
            <person name="Goeker M."/>
        </authorList>
    </citation>
    <scope>NUCLEOTIDE SEQUENCE [LARGE SCALE GENOMIC DNA]</scope>
    <source>
        <strain evidence="2 3">DSM 23491</strain>
    </source>
</reference>
<comment type="caution">
    <text evidence="2">The sequence shown here is derived from an EMBL/GenBank/DDBJ whole genome shotgun (WGS) entry which is preliminary data.</text>
</comment>
<sequence>MPPWSWKELTVMSPVVEGDGGIILSNPIAGQRVEVEVNALLDLLAMQASGVEKALQLQEYLIERGFLTEENQLELLSDIEHWKKRGWDQVLDYYLWSHVQPARQVNMPCCNSDPVTDINIKRLTAPIDLPEDLLLGEVILQRRTIRRYAEKIIAEWQFSSLLWYGLCRLRNSINSERHHSFVAYVAVYAVKEVEPGLYRYYPDSHGLEPLALGMLREQVSRILFGQSAPLTAACTIFLAVDLNDYAHCHPGEGSLRGLFIKAGRFGHELLIAAGALGLGGLPAPALREREAEQMLTLQKARERILYTLTIGESQRRHEDGYSNACECSRPTDS</sequence>
<dbReference type="InterPro" id="IPR029479">
    <property type="entry name" value="Nitroreductase"/>
</dbReference>
<dbReference type="InterPro" id="IPR052544">
    <property type="entry name" value="Bacteriocin_Proc_Enz"/>
</dbReference>
<dbReference type="Pfam" id="PF00881">
    <property type="entry name" value="Nitroreductase"/>
    <property type="match status" value="1"/>
</dbReference>
<dbReference type="PANTHER" id="PTHR43745">
    <property type="entry name" value="NITROREDUCTASE MJ1384-RELATED"/>
    <property type="match status" value="1"/>
</dbReference>
<accession>A0ABS4H952</accession>
<dbReference type="SUPFAM" id="SSF55469">
    <property type="entry name" value="FMN-dependent nitroreductase-like"/>
    <property type="match status" value="1"/>
</dbReference>
<dbReference type="RefSeq" id="WP_209853186.1">
    <property type="nucleotide sequence ID" value="NZ_CBCRVE010000016.1"/>
</dbReference>
<dbReference type="InterPro" id="IPR000415">
    <property type="entry name" value="Nitroreductase-like"/>
</dbReference>
<name>A0ABS4H952_9BACL</name>
<evidence type="ECO:0000313" key="2">
    <source>
        <dbReference type="EMBL" id="MBP1938575.1"/>
    </source>
</evidence>
<dbReference type="Gene3D" id="3.40.109.10">
    <property type="entry name" value="NADH Oxidase"/>
    <property type="match status" value="1"/>
</dbReference>
<feature type="domain" description="Nitroreductase" evidence="1">
    <location>
        <begin position="139"/>
        <end position="311"/>
    </location>
</feature>
<keyword evidence="3" id="KW-1185">Reference proteome</keyword>
<proteinExistence type="predicted"/>
<dbReference type="EMBL" id="JAGGKP010000017">
    <property type="protein sequence ID" value="MBP1938575.1"/>
    <property type="molecule type" value="Genomic_DNA"/>
</dbReference>
<evidence type="ECO:0000313" key="3">
    <source>
        <dbReference type="Proteomes" id="UP001519273"/>
    </source>
</evidence>
<evidence type="ECO:0000259" key="1">
    <source>
        <dbReference type="Pfam" id="PF00881"/>
    </source>
</evidence>
<dbReference type="PANTHER" id="PTHR43745:SF2">
    <property type="entry name" value="NITROREDUCTASE MJ1384-RELATED"/>
    <property type="match status" value="1"/>
</dbReference>
<protein>
    <submittedName>
        <fullName evidence="2">Nitroreductase</fullName>
    </submittedName>
</protein>
<organism evidence="2 3">
    <name type="scientific">Paenibacillus sediminis</name>
    <dbReference type="NCBI Taxonomy" id="664909"/>
    <lineage>
        <taxon>Bacteria</taxon>
        <taxon>Bacillati</taxon>
        <taxon>Bacillota</taxon>
        <taxon>Bacilli</taxon>
        <taxon>Bacillales</taxon>
        <taxon>Paenibacillaceae</taxon>
        <taxon>Paenibacillus</taxon>
    </lineage>
</organism>
<dbReference type="Proteomes" id="UP001519273">
    <property type="component" value="Unassembled WGS sequence"/>
</dbReference>
<gene>
    <name evidence="2" type="ORF">J2Z20_003515</name>
</gene>